<comment type="similarity">
    <text evidence="1">Belongs to the ABC transporter superfamily.</text>
</comment>
<evidence type="ECO:0000259" key="5">
    <source>
        <dbReference type="PROSITE" id="PS50893"/>
    </source>
</evidence>
<dbReference type="PROSITE" id="PS50893">
    <property type="entry name" value="ABC_TRANSPORTER_2"/>
    <property type="match status" value="1"/>
</dbReference>
<dbReference type="EMBL" id="AQQR01000001">
    <property type="protein sequence ID" value="OWU77564.1"/>
    <property type="molecule type" value="Genomic_DNA"/>
</dbReference>
<protein>
    <submittedName>
        <fullName evidence="6">ABC transporter ATP-binding protein</fullName>
    </submittedName>
</protein>
<evidence type="ECO:0000256" key="4">
    <source>
        <dbReference type="ARBA" id="ARBA00022840"/>
    </source>
</evidence>
<dbReference type="NCBIfam" id="NF008653">
    <property type="entry name" value="PRK11650.1"/>
    <property type="match status" value="1"/>
</dbReference>
<dbReference type="GO" id="GO:0008643">
    <property type="term" value="P:carbohydrate transport"/>
    <property type="evidence" value="ECO:0007669"/>
    <property type="project" value="InterPro"/>
</dbReference>
<keyword evidence="3" id="KW-0547">Nucleotide-binding</keyword>
<dbReference type="InterPro" id="IPR040582">
    <property type="entry name" value="OB_MalK-like"/>
</dbReference>
<dbReference type="RefSeq" id="WP_088648190.1">
    <property type="nucleotide sequence ID" value="NZ_AQQR01000001.1"/>
</dbReference>
<sequence>MEPSISIRDLVLRFGAITVLNGLNLDVKQGEFVVLLGSSGCGKSTLLNCIAGLLDVSEGQIFINGRNVTWEEPSDRGIGMVFQSYALYPQMTVEGNLSFGLKNARVPKAEVQERVARAAKTLQIEPLLKRKPAALSGGQRQRVAIGRALVRDVDVFLFDEPLSNLDAKLRADLRVEIKQLHQRLRNTMIYVTHDQIEAMTLADRIAIMKGGEVLQFDTPNEIYNRPASRYVAEFIGSPTMNFLEGTVDLSEAPRFAGSQATFDLDGYSFADRPAGGPAAFGIRPEHIVTGPEAAAKPIRFDTRVDLVEPLGSDTLAWVHAGDQSFWVRMDGQSAVRSGDSLPIGFDPQRANIFDMQTEARL</sequence>
<dbReference type="GO" id="GO:0016887">
    <property type="term" value="F:ATP hydrolysis activity"/>
    <property type="evidence" value="ECO:0007669"/>
    <property type="project" value="InterPro"/>
</dbReference>
<dbReference type="InterPro" id="IPR012340">
    <property type="entry name" value="NA-bd_OB-fold"/>
</dbReference>
<gene>
    <name evidence="6" type="ORF">ATO3_02415</name>
</gene>
<dbReference type="InterPro" id="IPR027417">
    <property type="entry name" value="P-loop_NTPase"/>
</dbReference>
<dbReference type="OrthoDB" id="9802264at2"/>
<keyword evidence="7" id="KW-1185">Reference proteome</keyword>
<dbReference type="CDD" id="cd03301">
    <property type="entry name" value="ABC_MalK_N"/>
    <property type="match status" value="1"/>
</dbReference>
<dbReference type="InterPro" id="IPR015855">
    <property type="entry name" value="ABC_transpr_MalK-like"/>
</dbReference>
<evidence type="ECO:0000256" key="3">
    <source>
        <dbReference type="ARBA" id="ARBA00022741"/>
    </source>
</evidence>
<dbReference type="GO" id="GO:0055052">
    <property type="term" value="C:ATP-binding cassette (ABC) transporter complex, substrate-binding subunit-containing"/>
    <property type="evidence" value="ECO:0007669"/>
    <property type="project" value="TreeGrafter"/>
</dbReference>
<accession>A0A225NRJ5</accession>
<dbReference type="SUPFAM" id="SSF52540">
    <property type="entry name" value="P-loop containing nucleoside triphosphate hydrolases"/>
    <property type="match status" value="1"/>
</dbReference>
<dbReference type="Gene3D" id="2.40.50.140">
    <property type="entry name" value="Nucleic acid-binding proteins"/>
    <property type="match status" value="1"/>
</dbReference>
<dbReference type="GO" id="GO:0005524">
    <property type="term" value="F:ATP binding"/>
    <property type="evidence" value="ECO:0007669"/>
    <property type="project" value="UniProtKB-KW"/>
</dbReference>
<keyword evidence="4 6" id="KW-0067">ATP-binding</keyword>
<dbReference type="InterPro" id="IPR008995">
    <property type="entry name" value="Mo/tungstate-bd_C_term_dom"/>
</dbReference>
<dbReference type="SUPFAM" id="SSF50331">
    <property type="entry name" value="MOP-like"/>
    <property type="match status" value="1"/>
</dbReference>
<dbReference type="Pfam" id="PF00005">
    <property type="entry name" value="ABC_tran"/>
    <property type="match status" value="1"/>
</dbReference>
<evidence type="ECO:0000313" key="6">
    <source>
        <dbReference type="EMBL" id="OWU77564.1"/>
    </source>
</evidence>
<proteinExistence type="inferred from homology"/>
<dbReference type="Gene3D" id="2.40.50.100">
    <property type="match status" value="1"/>
</dbReference>
<dbReference type="Proteomes" id="UP000215377">
    <property type="component" value="Unassembled WGS sequence"/>
</dbReference>
<dbReference type="AlphaFoldDB" id="A0A225NRJ5"/>
<dbReference type="InterPro" id="IPR017871">
    <property type="entry name" value="ABC_transporter-like_CS"/>
</dbReference>
<dbReference type="PANTHER" id="PTHR43875:SF14">
    <property type="entry name" value="ABC TRANSPORTER ATP-BINDING PROTEIN"/>
    <property type="match status" value="1"/>
</dbReference>
<dbReference type="PROSITE" id="PS00211">
    <property type="entry name" value="ABC_TRANSPORTER_1"/>
    <property type="match status" value="1"/>
</dbReference>
<evidence type="ECO:0000313" key="7">
    <source>
        <dbReference type="Proteomes" id="UP000215377"/>
    </source>
</evidence>
<dbReference type="InterPro" id="IPR003439">
    <property type="entry name" value="ABC_transporter-like_ATP-bd"/>
</dbReference>
<dbReference type="GO" id="GO:0140359">
    <property type="term" value="F:ABC-type transporter activity"/>
    <property type="evidence" value="ECO:0007669"/>
    <property type="project" value="InterPro"/>
</dbReference>
<evidence type="ECO:0000256" key="2">
    <source>
        <dbReference type="ARBA" id="ARBA00022448"/>
    </source>
</evidence>
<dbReference type="InterPro" id="IPR047641">
    <property type="entry name" value="ABC_transpr_MalK/UgpC-like"/>
</dbReference>
<reference evidence="6 7" key="1">
    <citation type="submission" date="2013-04" db="EMBL/GenBank/DDBJ databases">
        <title>Oceanicola sp. 22II1-22F33 Genome Sequencing.</title>
        <authorList>
            <person name="Lai Q."/>
            <person name="Li G."/>
            <person name="Shao Z."/>
        </authorList>
    </citation>
    <scope>NUCLEOTIDE SEQUENCE [LARGE SCALE GENOMIC DNA]</scope>
    <source>
        <strain evidence="6 7">22II1-22F33</strain>
    </source>
</reference>
<feature type="domain" description="ABC transporter" evidence="5">
    <location>
        <begin position="5"/>
        <end position="235"/>
    </location>
</feature>
<dbReference type="Pfam" id="PF17912">
    <property type="entry name" value="OB_MalK"/>
    <property type="match status" value="1"/>
</dbReference>
<dbReference type="PANTHER" id="PTHR43875">
    <property type="entry name" value="MALTODEXTRIN IMPORT ATP-BINDING PROTEIN MSMX"/>
    <property type="match status" value="1"/>
</dbReference>
<keyword evidence="2" id="KW-0813">Transport</keyword>
<evidence type="ECO:0000256" key="1">
    <source>
        <dbReference type="ARBA" id="ARBA00005417"/>
    </source>
</evidence>
<dbReference type="InterPro" id="IPR003593">
    <property type="entry name" value="AAA+_ATPase"/>
</dbReference>
<organism evidence="6 7">
    <name type="scientific">Marinibacterium profundimaris</name>
    <dbReference type="NCBI Taxonomy" id="1679460"/>
    <lineage>
        <taxon>Bacteria</taxon>
        <taxon>Pseudomonadati</taxon>
        <taxon>Pseudomonadota</taxon>
        <taxon>Alphaproteobacteria</taxon>
        <taxon>Rhodobacterales</taxon>
        <taxon>Paracoccaceae</taxon>
        <taxon>Marinibacterium</taxon>
    </lineage>
</organism>
<dbReference type="Gene3D" id="3.40.50.300">
    <property type="entry name" value="P-loop containing nucleotide triphosphate hydrolases"/>
    <property type="match status" value="1"/>
</dbReference>
<dbReference type="FunFam" id="3.40.50.300:FF:000042">
    <property type="entry name" value="Maltose/maltodextrin ABC transporter, ATP-binding protein"/>
    <property type="match status" value="1"/>
</dbReference>
<comment type="caution">
    <text evidence="6">The sequence shown here is derived from an EMBL/GenBank/DDBJ whole genome shotgun (WGS) entry which is preliminary data.</text>
</comment>
<name>A0A225NRJ5_9RHOB</name>
<dbReference type="SMART" id="SM00382">
    <property type="entry name" value="AAA"/>
    <property type="match status" value="1"/>
</dbReference>